<feature type="domain" description="DUF7151" evidence="1">
    <location>
        <begin position="18"/>
        <end position="63"/>
    </location>
</feature>
<organism evidence="2 3">
    <name type="scientific">Flagellimonas flava</name>
    <dbReference type="NCBI Taxonomy" id="570519"/>
    <lineage>
        <taxon>Bacteria</taxon>
        <taxon>Pseudomonadati</taxon>
        <taxon>Bacteroidota</taxon>
        <taxon>Flavobacteriia</taxon>
        <taxon>Flavobacteriales</taxon>
        <taxon>Flavobacteriaceae</taxon>
        <taxon>Flagellimonas</taxon>
    </lineage>
</organism>
<evidence type="ECO:0000259" key="1">
    <source>
        <dbReference type="Pfam" id="PF23657"/>
    </source>
</evidence>
<dbReference type="Proteomes" id="UP000184532">
    <property type="component" value="Unassembled WGS sequence"/>
</dbReference>
<sequence>MCYNCSPEDGEDGTSGVNSLTVLYDEPEGANCPYGGVRIENGLDANSNTSLDAEEVVSTTYLCDGFNSDFQDEGRIVLFSSGSGASGTSSVEGRKMGEIIQFDKANWPNASSIFYVAWIYSESSSNSCFVELYNDTDGEVIANSVLTNTATQYPGILMVSENLISEIPDKEIDISIRLRTQNEGTTVYMGRKAELVIRR</sequence>
<dbReference type="InterPro" id="IPR055575">
    <property type="entry name" value="DUF7151"/>
</dbReference>
<dbReference type="RefSeq" id="WP_073175955.1">
    <property type="nucleotide sequence ID" value="NZ_FQWL01000001.1"/>
</dbReference>
<reference evidence="3" key="1">
    <citation type="submission" date="2016-11" db="EMBL/GenBank/DDBJ databases">
        <authorList>
            <person name="Varghese N."/>
            <person name="Submissions S."/>
        </authorList>
    </citation>
    <scope>NUCLEOTIDE SEQUENCE [LARGE SCALE GENOMIC DNA]</scope>
    <source>
        <strain evidence="3">DSM 22638</strain>
    </source>
</reference>
<dbReference type="Pfam" id="PF23657">
    <property type="entry name" value="DUF7151"/>
    <property type="match status" value="1"/>
</dbReference>
<dbReference type="STRING" id="570519.SAMN04488116_0084"/>
<proteinExistence type="predicted"/>
<accession>A0A1M5HN38</accession>
<dbReference type="EMBL" id="FQWL01000001">
    <property type="protein sequence ID" value="SHG17376.1"/>
    <property type="molecule type" value="Genomic_DNA"/>
</dbReference>
<protein>
    <recommendedName>
        <fullName evidence="1">DUF7151 domain-containing protein</fullName>
    </recommendedName>
</protein>
<gene>
    <name evidence="2" type="ORF">SAMN04488116_0084</name>
</gene>
<evidence type="ECO:0000313" key="2">
    <source>
        <dbReference type="EMBL" id="SHG17376.1"/>
    </source>
</evidence>
<keyword evidence="3" id="KW-1185">Reference proteome</keyword>
<dbReference type="AlphaFoldDB" id="A0A1M5HN38"/>
<dbReference type="OrthoDB" id="676424at2"/>
<evidence type="ECO:0000313" key="3">
    <source>
        <dbReference type="Proteomes" id="UP000184532"/>
    </source>
</evidence>
<name>A0A1M5HN38_9FLAO</name>